<evidence type="ECO:0000313" key="2">
    <source>
        <dbReference type="EMBL" id="TQQ81062.1"/>
    </source>
</evidence>
<dbReference type="Proteomes" id="UP000705823">
    <property type="component" value="Unassembled WGS sequence"/>
</dbReference>
<keyword evidence="1" id="KW-0472">Membrane</keyword>
<proteinExistence type="predicted"/>
<protein>
    <submittedName>
        <fullName evidence="2">Uncharacterized protein</fullName>
    </submittedName>
</protein>
<evidence type="ECO:0000256" key="1">
    <source>
        <dbReference type="SAM" id="Phobius"/>
    </source>
</evidence>
<dbReference type="AlphaFoldDB" id="A0A8J8PBP1"/>
<dbReference type="RefSeq" id="WP_142979624.1">
    <property type="nucleotide sequence ID" value="NZ_RKLU01000003.1"/>
</dbReference>
<gene>
    <name evidence="2" type="ORF">EGH24_07910</name>
</gene>
<comment type="caution">
    <text evidence="2">The sequence shown here is derived from an EMBL/GenBank/DDBJ whole genome shotgun (WGS) entry which is preliminary data.</text>
</comment>
<organism evidence="2 3">
    <name type="scientific">Halonotius terrestris</name>
    <dbReference type="NCBI Taxonomy" id="2487750"/>
    <lineage>
        <taxon>Archaea</taxon>
        <taxon>Methanobacteriati</taxon>
        <taxon>Methanobacteriota</taxon>
        <taxon>Stenosarchaea group</taxon>
        <taxon>Halobacteria</taxon>
        <taxon>Halobacteriales</taxon>
        <taxon>Haloferacaceae</taxon>
        <taxon>Halonotius</taxon>
    </lineage>
</organism>
<name>A0A8J8PBP1_9EURY</name>
<reference evidence="2" key="1">
    <citation type="submission" date="2019-02" db="EMBL/GenBank/DDBJ databases">
        <title>Halonotius sp. a new haloarchaeum isolated from saline soil.</title>
        <authorList>
            <person name="Duran-Viseras A."/>
            <person name="Sanchez-Porro C."/>
            <person name="Ventosa A."/>
        </authorList>
    </citation>
    <scope>NUCLEOTIDE SEQUENCE</scope>
    <source>
        <strain evidence="2">F15B</strain>
    </source>
</reference>
<keyword evidence="1" id="KW-1133">Transmembrane helix</keyword>
<keyword evidence="3" id="KW-1185">Reference proteome</keyword>
<sequence length="78" mass="8704">MNYKKLTFELVAELPVFSMLFIMIGFEEFSAEVLSISITAKGVTTSEVLSSDIQILFIVFLSIIGAFLIIVSAYEFVK</sequence>
<dbReference type="EMBL" id="RKLU01000003">
    <property type="protein sequence ID" value="TQQ81062.1"/>
    <property type="molecule type" value="Genomic_DNA"/>
</dbReference>
<keyword evidence="1" id="KW-0812">Transmembrane</keyword>
<feature type="transmembrane region" description="Helical" evidence="1">
    <location>
        <begin position="55"/>
        <end position="77"/>
    </location>
</feature>
<evidence type="ECO:0000313" key="3">
    <source>
        <dbReference type="Proteomes" id="UP000705823"/>
    </source>
</evidence>
<accession>A0A8J8PBP1</accession>
<feature type="transmembrane region" description="Helical" evidence="1">
    <location>
        <begin position="7"/>
        <end position="26"/>
    </location>
</feature>